<dbReference type="EMBL" id="BLXX01000016">
    <property type="protein sequence ID" value="GFO61594.1"/>
    <property type="molecule type" value="Genomic_DNA"/>
</dbReference>
<comment type="catalytic activity">
    <reaction evidence="6">
        <text>a (3R)-hydroxyacyl-[ACP] + UDP-N-acetyl-alpha-D-glucosamine = a UDP-3-O-[(3R)-3-hydroxyacyl]-N-acetyl-alpha-D-glucosamine + holo-[ACP]</text>
        <dbReference type="Rhea" id="RHEA:67812"/>
        <dbReference type="Rhea" id="RHEA-COMP:9685"/>
        <dbReference type="Rhea" id="RHEA-COMP:9945"/>
        <dbReference type="ChEBI" id="CHEBI:57705"/>
        <dbReference type="ChEBI" id="CHEBI:64479"/>
        <dbReference type="ChEBI" id="CHEBI:78827"/>
        <dbReference type="ChEBI" id="CHEBI:173225"/>
        <dbReference type="EC" id="2.3.1.129"/>
    </reaction>
</comment>
<dbReference type="Proteomes" id="UP000556026">
    <property type="component" value="Unassembled WGS sequence"/>
</dbReference>
<proteinExistence type="inferred from homology"/>
<dbReference type="AlphaFoldDB" id="A0A6V8MNS1"/>
<dbReference type="UniPathway" id="UPA00359">
    <property type="reaction ID" value="UER00477"/>
</dbReference>
<dbReference type="PIRSF" id="PIRSF000456">
    <property type="entry name" value="UDP-GlcNAc_acltr"/>
    <property type="match status" value="1"/>
</dbReference>
<comment type="similarity">
    <text evidence="6">Belongs to the transferase hexapeptide repeat family. LpxA subfamily.</text>
</comment>
<keyword evidence="6" id="KW-0963">Cytoplasm</keyword>
<dbReference type="InterPro" id="IPR010137">
    <property type="entry name" value="Lipid_A_LpxA"/>
</dbReference>
<reference evidence="9" key="1">
    <citation type="submission" date="2020-06" db="EMBL/GenBank/DDBJ databases">
        <title>Draft genomic sequence of Geomonas sp. Red330.</title>
        <authorList>
            <person name="Itoh H."/>
            <person name="Zhenxing X."/>
            <person name="Ushijima N."/>
            <person name="Masuda Y."/>
            <person name="Shiratori Y."/>
            <person name="Senoo K."/>
        </authorList>
    </citation>
    <scope>NUCLEOTIDE SEQUENCE [LARGE SCALE GENOMIC DNA]</scope>
    <source>
        <strain evidence="9">Red330</strain>
    </source>
</reference>
<dbReference type="GO" id="GO:0005737">
    <property type="term" value="C:cytoplasm"/>
    <property type="evidence" value="ECO:0007669"/>
    <property type="project" value="UniProtKB-SubCell"/>
</dbReference>
<dbReference type="InterPro" id="IPR011004">
    <property type="entry name" value="Trimer_LpxA-like_sf"/>
</dbReference>
<name>A0A6V8MNS1_9BACT</name>
<evidence type="ECO:0000256" key="1">
    <source>
        <dbReference type="ARBA" id="ARBA00022516"/>
    </source>
</evidence>
<comment type="pathway">
    <text evidence="6">Glycolipid biosynthesis; lipid IV(A) biosynthesis; lipid IV(A) from (3R)-3-hydroxytetradecanoyl-[acyl-carrier-protein] and UDP-N-acetyl-alpha-D-glucosamine: step 1/6.</text>
</comment>
<evidence type="ECO:0000256" key="4">
    <source>
        <dbReference type="ARBA" id="ARBA00023098"/>
    </source>
</evidence>
<evidence type="ECO:0000256" key="2">
    <source>
        <dbReference type="ARBA" id="ARBA00022556"/>
    </source>
</evidence>
<evidence type="ECO:0000259" key="7">
    <source>
        <dbReference type="Pfam" id="PF13720"/>
    </source>
</evidence>
<dbReference type="GO" id="GO:0016020">
    <property type="term" value="C:membrane"/>
    <property type="evidence" value="ECO:0007669"/>
    <property type="project" value="GOC"/>
</dbReference>
<keyword evidence="1 6" id="KW-0444">Lipid biosynthesis</keyword>
<keyword evidence="2 6" id="KW-0441">Lipid A biosynthesis</keyword>
<dbReference type="Pfam" id="PF13720">
    <property type="entry name" value="Acetyltransf_11"/>
    <property type="match status" value="1"/>
</dbReference>
<sequence length="258" mass="27819">MIHPSAIIYPGAQIHPEVEIGPYAVIGEHVKIGRGTKVGPHAVIDGWTEIGENNTIFHMASVGAVPQDLKYRGEETYLRIGNGNTIREFASLHLGTVTGDGETTVGDGNLFMAYSHVAHDCHIGNHVVMANAATLAGHVRVEDFAILGGLCCVLQFCRIGAHVMVGGATPVGMDVPPYTIVTGDNREARLRGLNLVGLKRRNFPPETVAGLKKAYKLLTMSGLRQTEAIERMKAEIPSCPEVDHFISFIESSQRGVCK</sequence>
<evidence type="ECO:0000256" key="3">
    <source>
        <dbReference type="ARBA" id="ARBA00022679"/>
    </source>
</evidence>
<dbReference type="GO" id="GO:0009245">
    <property type="term" value="P:lipid A biosynthetic process"/>
    <property type="evidence" value="ECO:0007669"/>
    <property type="project" value="UniProtKB-UniRule"/>
</dbReference>
<organism evidence="8 9">
    <name type="scientific">Geomonas silvestris</name>
    <dbReference type="NCBI Taxonomy" id="2740184"/>
    <lineage>
        <taxon>Bacteria</taxon>
        <taxon>Pseudomonadati</taxon>
        <taxon>Thermodesulfobacteriota</taxon>
        <taxon>Desulfuromonadia</taxon>
        <taxon>Geobacterales</taxon>
        <taxon>Geobacteraceae</taxon>
        <taxon>Geomonas</taxon>
    </lineage>
</organism>
<dbReference type="InterPro" id="IPR029098">
    <property type="entry name" value="Acetyltransf_C"/>
</dbReference>
<evidence type="ECO:0000256" key="6">
    <source>
        <dbReference type="HAMAP-Rule" id="MF_00387"/>
    </source>
</evidence>
<keyword evidence="9" id="KW-1185">Reference proteome</keyword>
<comment type="function">
    <text evidence="6">Involved in the biosynthesis of lipid A, a phosphorylated glycolipid that anchors the lipopolysaccharide to the outer membrane of the cell.</text>
</comment>
<protein>
    <recommendedName>
        <fullName evidence="6">Acyl-[acyl-carrier-protein]--UDP-N-acetylglucosamine O-acyltransferase</fullName>
        <shortName evidence="6">UDP-N-acetylglucosamine acyltransferase</shortName>
        <ecNumber evidence="6">2.3.1.129</ecNumber>
    </recommendedName>
</protein>
<dbReference type="Gene3D" id="2.160.10.10">
    <property type="entry name" value="Hexapeptide repeat proteins"/>
    <property type="match status" value="1"/>
</dbReference>
<dbReference type="NCBIfam" id="NF003657">
    <property type="entry name" value="PRK05289.1"/>
    <property type="match status" value="1"/>
</dbReference>
<dbReference type="EC" id="2.3.1.129" evidence="6"/>
<evidence type="ECO:0000313" key="9">
    <source>
        <dbReference type="Proteomes" id="UP000556026"/>
    </source>
</evidence>
<dbReference type="InterPro" id="IPR001451">
    <property type="entry name" value="Hexapep"/>
</dbReference>
<dbReference type="SUPFAM" id="SSF51161">
    <property type="entry name" value="Trimeric LpxA-like enzymes"/>
    <property type="match status" value="1"/>
</dbReference>
<keyword evidence="6" id="KW-0677">Repeat</keyword>
<gene>
    <name evidence="8" type="primary">lpxA-1</name>
    <name evidence="6" type="synonym">lpxA</name>
    <name evidence="8" type="ORF">GMST_39190</name>
</gene>
<keyword evidence="4 6" id="KW-0443">Lipid metabolism</keyword>
<dbReference type="PANTHER" id="PTHR43480">
    <property type="entry name" value="ACYL-[ACYL-CARRIER-PROTEIN]--UDP-N-ACETYLGLUCOSAMINE O-ACYLTRANSFERASE"/>
    <property type="match status" value="1"/>
</dbReference>
<dbReference type="GO" id="GO:0008780">
    <property type="term" value="F:acyl-[acyl-carrier-protein]-UDP-N-acetylglucosamine O-acyltransferase activity"/>
    <property type="evidence" value="ECO:0007669"/>
    <property type="project" value="UniProtKB-UniRule"/>
</dbReference>
<keyword evidence="3 6" id="KW-0808">Transferase</keyword>
<dbReference type="Pfam" id="PF00132">
    <property type="entry name" value="Hexapep"/>
    <property type="match status" value="2"/>
</dbReference>
<dbReference type="RefSeq" id="WP_183356387.1">
    <property type="nucleotide sequence ID" value="NZ_BLXX01000016.1"/>
</dbReference>
<comment type="subcellular location">
    <subcellularLocation>
        <location evidence="6">Cytoplasm</location>
    </subcellularLocation>
</comment>
<evidence type="ECO:0000256" key="5">
    <source>
        <dbReference type="ARBA" id="ARBA00023315"/>
    </source>
</evidence>
<feature type="domain" description="UDP N-acetylglucosamine O-acyltransferase C-terminal" evidence="7">
    <location>
        <begin position="174"/>
        <end position="257"/>
    </location>
</feature>
<dbReference type="HAMAP" id="MF_00387">
    <property type="entry name" value="LpxA"/>
    <property type="match status" value="1"/>
</dbReference>
<evidence type="ECO:0000313" key="8">
    <source>
        <dbReference type="EMBL" id="GFO61594.1"/>
    </source>
</evidence>
<dbReference type="Gene3D" id="1.20.1180.10">
    <property type="entry name" value="Udp N-acetylglucosamine O-acyltransferase, C-terminal domain"/>
    <property type="match status" value="1"/>
</dbReference>
<dbReference type="InterPro" id="IPR037157">
    <property type="entry name" value="Acetyltransf_C_sf"/>
</dbReference>
<dbReference type="NCBIfam" id="TIGR01852">
    <property type="entry name" value="lipid_A_lpxA"/>
    <property type="match status" value="1"/>
</dbReference>
<dbReference type="CDD" id="cd03351">
    <property type="entry name" value="LbH_UDP-GlcNAc_AT"/>
    <property type="match status" value="1"/>
</dbReference>
<dbReference type="PANTHER" id="PTHR43480:SF1">
    <property type="entry name" value="ACYL-[ACYL-CARRIER-PROTEIN]--UDP-N-ACETYLGLUCOSAMINE O-ACYLTRANSFERASE, MITOCHONDRIAL-RELATED"/>
    <property type="match status" value="1"/>
</dbReference>
<comment type="caution">
    <text evidence="8">The sequence shown here is derived from an EMBL/GenBank/DDBJ whole genome shotgun (WGS) entry which is preliminary data.</text>
</comment>
<keyword evidence="5 6" id="KW-0012">Acyltransferase</keyword>
<comment type="subunit">
    <text evidence="6">Homotrimer.</text>
</comment>
<accession>A0A6V8MNS1</accession>